<protein>
    <submittedName>
        <fullName evidence="1">Uncharacterized protein</fullName>
    </submittedName>
</protein>
<accession>A0A6J4NMD5</accession>
<name>A0A6J4NMD5_9ACTN</name>
<gene>
    <name evidence="1" type="ORF">AVDCRST_MAG01-01-536</name>
</gene>
<dbReference type="EMBL" id="CADCUW010000085">
    <property type="protein sequence ID" value="CAA9391634.1"/>
    <property type="molecule type" value="Genomic_DNA"/>
</dbReference>
<reference evidence="1" key="1">
    <citation type="submission" date="2020-02" db="EMBL/GenBank/DDBJ databases">
        <authorList>
            <person name="Meier V. D."/>
        </authorList>
    </citation>
    <scope>NUCLEOTIDE SEQUENCE</scope>
    <source>
        <strain evidence="1">AVDCRST_MAG01</strain>
    </source>
</reference>
<feature type="non-terminal residue" evidence="1">
    <location>
        <position position="1"/>
    </location>
</feature>
<organism evidence="1">
    <name type="scientific">uncultured Rubrobacteraceae bacterium</name>
    <dbReference type="NCBI Taxonomy" id="349277"/>
    <lineage>
        <taxon>Bacteria</taxon>
        <taxon>Bacillati</taxon>
        <taxon>Actinomycetota</taxon>
        <taxon>Rubrobacteria</taxon>
        <taxon>Rubrobacterales</taxon>
        <taxon>Rubrobacteraceae</taxon>
        <taxon>environmental samples</taxon>
    </lineage>
</organism>
<dbReference type="AlphaFoldDB" id="A0A6J4NMD5"/>
<sequence>CSFVAVGCHGACSGGGRYLYGVLAGLRWAASSSRCHHSNLAMKRAT</sequence>
<evidence type="ECO:0000313" key="1">
    <source>
        <dbReference type="EMBL" id="CAA9391634.1"/>
    </source>
</evidence>
<proteinExistence type="predicted"/>
<feature type="non-terminal residue" evidence="1">
    <location>
        <position position="46"/>
    </location>
</feature>